<dbReference type="GeneID" id="43658657"/>
<evidence type="ECO:0000313" key="2">
    <source>
        <dbReference type="EMBL" id="KAE8361860.1"/>
    </source>
</evidence>
<feature type="region of interest" description="Disordered" evidence="1">
    <location>
        <begin position="174"/>
        <end position="204"/>
    </location>
</feature>
<protein>
    <recommendedName>
        <fullName evidence="4">BTB domain-containing protein</fullName>
    </recommendedName>
</protein>
<evidence type="ECO:0000256" key="1">
    <source>
        <dbReference type="SAM" id="MobiDB-lite"/>
    </source>
</evidence>
<gene>
    <name evidence="2" type="ORF">BDV27DRAFT_166535</name>
</gene>
<feature type="compositionally biased region" description="Basic residues" evidence="1">
    <location>
        <begin position="110"/>
        <end position="119"/>
    </location>
</feature>
<sequence>MEGAFGQYISSPLFTFSVGPNRKDLIVHSGPLADLSPTLHTLMNGEMIEAKVRRVEWPDVDEDTFVRFTEYAYLRDYTPPSCSYRLSNILDNTTENPQDTCGWASPGSHPKSKKDKKKNNNNCLELFNGSNGSYPQHREDSLKDASQIGNYQGGGQALVEVPPPEDLSIEEPLSQEPQIEVPPSPDTPIEEPLSPDTPIEVQLPQEPPIEDQPIEQLSQDHPPPHSNTGGSHRCGFQGCCMSGNQQQGGGQSPGPRDPVMAPALGGHELPYREKSIWSRHLRGKFSTVNFSLYAHEMASKKTFTPRGNTELNEDFTPVFLGHASLYVLADKYGIESLSQLVLDKLKQTLKGFKLSAANVPDIIELVRFTYAHTPRLVTGRNELRTLVTMFIISSIGQIGETESFQELLGEGGDFVVDFWQIVWA</sequence>
<evidence type="ECO:0000313" key="3">
    <source>
        <dbReference type="Proteomes" id="UP000326268"/>
    </source>
</evidence>
<feature type="region of interest" description="Disordered" evidence="1">
    <location>
        <begin position="98"/>
        <end position="122"/>
    </location>
</feature>
<dbReference type="Gene3D" id="3.30.710.10">
    <property type="entry name" value="Potassium Channel Kv1.1, Chain A"/>
    <property type="match status" value="1"/>
</dbReference>
<dbReference type="PANTHER" id="PTHR47843">
    <property type="entry name" value="BTB DOMAIN-CONTAINING PROTEIN-RELATED"/>
    <property type="match status" value="1"/>
</dbReference>
<dbReference type="InterPro" id="IPR011333">
    <property type="entry name" value="SKP1/BTB/POZ_sf"/>
</dbReference>
<keyword evidence="3" id="KW-1185">Reference proteome</keyword>
<dbReference type="SUPFAM" id="SSF54695">
    <property type="entry name" value="POZ domain"/>
    <property type="match status" value="1"/>
</dbReference>
<dbReference type="OrthoDB" id="9997739at2759"/>
<dbReference type="AlphaFoldDB" id="A0A5N6ZZY7"/>
<dbReference type="RefSeq" id="XP_031924941.1">
    <property type="nucleotide sequence ID" value="XM_032074211.1"/>
</dbReference>
<reference evidence="2 3" key="1">
    <citation type="submission" date="2019-04" db="EMBL/GenBank/DDBJ databases">
        <title>Friends and foes A comparative genomics studyof 23 Aspergillus species from section Flavi.</title>
        <authorList>
            <consortium name="DOE Joint Genome Institute"/>
            <person name="Kjaerbolling I."/>
            <person name="Vesth T."/>
            <person name="Frisvad J.C."/>
            <person name="Nybo J.L."/>
            <person name="Theobald S."/>
            <person name="Kildgaard S."/>
            <person name="Isbrandt T."/>
            <person name="Kuo A."/>
            <person name="Sato A."/>
            <person name="Lyhne E.K."/>
            <person name="Kogle M.E."/>
            <person name="Wiebenga A."/>
            <person name="Kun R.S."/>
            <person name="Lubbers R.J."/>
            <person name="Makela M.R."/>
            <person name="Barry K."/>
            <person name="Chovatia M."/>
            <person name="Clum A."/>
            <person name="Daum C."/>
            <person name="Haridas S."/>
            <person name="He G."/>
            <person name="LaButti K."/>
            <person name="Lipzen A."/>
            <person name="Mondo S."/>
            <person name="Riley R."/>
            <person name="Salamov A."/>
            <person name="Simmons B.A."/>
            <person name="Magnuson J.K."/>
            <person name="Henrissat B."/>
            <person name="Mortensen U.H."/>
            <person name="Larsen T.O."/>
            <person name="Devries R.P."/>
            <person name="Grigoriev I.V."/>
            <person name="Machida M."/>
            <person name="Baker S.E."/>
            <person name="Andersen M.R."/>
        </authorList>
    </citation>
    <scope>NUCLEOTIDE SEQUENCE [LARGE SCALE GENOMIC DNA]</scope>
    <source>
        <strain evidence="2 3">CBS 763.97</strain>
    </source>
</reference>
<proteinExistence type="predicted"/>
<accession>A0A5N6ZZY7</accession>
<organism evidence="2 3">
    <name type="scientific">Aspergillus caelatus</name>
    <dbReference type="NCBI Taxonomy" id="61420"/>
    <lineage>
        <taxon>Eukaryota</taxon>
        <taxon>Fungi</taxon>
        <taxon>Dikarya</taxon>
        <taxon>Ascomycota</taxon>
        <taxon>Pezizomycotina</taxon>
        <taxon>Eurotiomycetes</taxon>
        <taxon>Eurotiomycetidae</taxon>
        <taxon>Eurotiales</taxon>
        <taxon>Aspergillaceae</taxon>
        <taxon>Aspergillus</taxon>
        <taxon>Aspergillus subgen. Circumdati</taxon>
    </lineage>
</organism>
<dbReference type="EMBL" id="ML737721">
    <property type="protein sequence ID" value="KAE8361860.1"/>
    <property type="molecule type" value="Genomic_DNA"/>
</dbReference>
<dbReference type="Proteomes" id="UP000326268">
    <property type="component" value="Unassembled WGS sequence"/>
</dbReference>
<evidence type="ECO:0008006" key="4">
    <source>
        <dbReference type="Google" id="ProtNLM"/>
    </source>
</evidence>
<name>A0A5N6ZZY7_9EURO</name>